<dbReference type="SUPFAM" id="SSF52833">
    <property type="entry name" value="Thioredoxin-like"/>
    <property type="match status" value="1"/>
</dbReference>
<feature type="coiled-coil region" evidence="1">
    <location>
        <begin position="22"/>
        <end position="49"/>
    </location>
</feature>
<proteinExistence type="predicted"/>
<evidence type="ECO:0000313" key="4">
    <source>
        <dbReference type="Proteomes" id="UP001195914"/>
    </source>
</evidence>
<dbReference type="InterPro" id="IPR013766">
    <property type="entry name" value="Thioredoxin_domain"/>
</dbReference>
<dbReference type="Pfam" id="PF00085">
    <property type="entry name" value="Thioredoxin"/>
    <property type="match status" value="1"/>
</dbReference>
<evidence type="ECO:0000259" key="2">
    <source>
        <dbReference type="Pfam" id="PF00085"/>
    </source>
</evidence>
<reference evidence="3" key="1">
    <citation type="journal article" date="2014" name="Nucleic Acids Res.">
        <title>The evolutionary dynamics of variant antigen genes in Babesia reveal a history of genomic innovation underlying host-parasite interaction.</title>
        <authorList>
            <person name="Jackson A.P."/>
            <person name="Otto T.D."/>
            <person name="Darby A."/>
            <person name="Ramaprasad A."/>
            <person name="Xia D."/>
            <person name="Echaide I.E."/>
            <person name="Farber M."/>
            <person name="Gahlot S."/>
            <person name="Gamble J."/>
            <person name="Gupta D."/>
            <person name="Gupta Y."/>
            <person name="Jackson L."/>
            <person name="Malandrin L."/>
            <person name="Malas T.B."/>
            <person name="Moussa E."/>
            <person name="Nair M."/>
            <person name="Reid A.J."/>
            <person name="Sanders M."/>
            <person name="Sharma J."/>
            <person name="Tracey A."/>
            <person name="Quail M.A."/>
            <person name="Weir W."/>
            <person name="Wastling J.M."/>
            <person name="Hall N."/>
            <person name="Willadsen P."/>
            <person name="Lingelbach K."/>
            <person name="Shiels B."/>
            <person name="Tait A."/>
            <person name="Berriman M."/>
            <person name="Allred D.R."/>
            <person name="Pain A."/>
        </authorList>
    </citation>
    <scope>NUCLEOTIDE SEQUENCE</scope>
    <source>
        <strain evidence="3">1802A</strain>
    </source>
</reference>
<comment type="caution">
    <text evidence="3">The sequence shown here is derived from an EMBL/GenBank/DDBJ whole genome shotgun (WGS) entry which is preliminary data.</text>
</comment>
<dbReference type="InterPro" id="IPR036249">
    <property type="entry name" value="Thioredoxin-like_sf"/>
</dbReference>
<dbReference type="PANTHER" id="PTHR21148">
    <property type="entry name" value="THIOREDOXIN DOMAIN-CONTAINING PROTEIN 9"/>
    <property type="match status" value="1"/>
</dbReference>
<dbReference type="AlphaFoldDB" id="A0AAD9GIG8"/>
<reference evidence="3" key="2">
    <citation type="submission" date="2021-05" db="EMBL/GenBank/DDBJ databases">
        <authorList>
            <person name="Pain A."/>
        </authorList>
    </citation>
    <scope>NUCLEOTIDE SEQUENCE</scope>
    <source>
        <strain evidence="3">1802A</strain>
    </source>
</reference>
<organism evidence="3 4">
    <name type="scientific">Babesia divergens</name>
    <dbReference type="NCBI Taxonomy" id="32595"/>
    <lineage>
        <taxon>Eukaryota</taxon>
        <taxon>Sar</taxon>
        <taxon>Alveolata</taxon>
        <taxon>Apicomplexa</taxon>
        <taxon>Aconoidasida</taxon>
        <taxon>Piroplasmida</taxon>
        <taxon>Babesiidae</taxon>
        <taxon>Babesia</taxon>
    </lineage>
</organism>
<keyword evidence="4" id="KW-1185">Reference proteome</keyword>
<evidence type="ECO:0000313" key="3">
    <source>
        <dbReference type="EMBL" id="KAK1939134.1"/>
    </source>
</evidence>
<gene>
    <name evidence="3" type="ORF">X943_002033</name>
</gene>
<name>A0AAD9GIG8_BABDI</name>
<accession>A0AAD9GIG8</accession>
<feature type="domain" description="Thioredoxin" evidence="2">
    <location>
        <begin position="85"/>
        <end position="168"/>
    </location>
</feature>
<dbReference type="Gene3D" id="3.40.30.10">
    <property type="entry name" value="Glutaredoxin"/>
    <property type="match status" value="1"/>
</dbReference>
<evidence type="ECO:0000256" key="1">
    <source>
        <dbReference type="SAM" id="Coils"/>
    </source>
</evidence>
<sequence length="204" mass="24212">MVNRNKDDKLVKRVHDNVLSVLREKEREVDEELSNIRQVESKISQLRDEDTLDRFREARLKKLKEIHAKRMEFFNQGYGKLIEVDSDSHFFDVARNTKYVVAHFSRPTTVRSQYLDEKMYEICQTYFNTKFIKVNVEKTPFLCQRFNIWCLPTLMIIIDGKTNHSIIGFHEFGGDGFTLDEFTKVLNKHKILPPQMSFDNDVEN</sequence>
<dbReference type="EMBL" id="JAHBMH010000008">
    <property type="protein sequence ID" value="KAK1939134.1"/>
    <property type="molecule type" value="Genomic_DNA"/>
</dbReference>
<dbReference type="Proteomes" id="UP001195914">
    <property type="component" value="Unassembled WGS sequence"/>
</dbReference>
<protein>
    <submittedName>
        <fullName evidence="3">Thioredoxin family protein</fullName>
    </submittedName>
</protein>
<keyword evidence="1" id="KW-0175">Coiled coil</keyword>